<comment type="caution">
    <text evidence="1">The sequence shown here is derived from an EMBL/GenBank/DDBJ whole genome shotgun (WGS) entry which is preliminary data.</text>
</comment>
<accession>A0ABU8IWD9</accession>
<protein>
    <submittedName>
        <fullName evidence="1">Uncharacterized protein</fullName>
    </submittedName>
</protein>
<dbReference type="EMBL" id="JACFYJ010000036">
    <property type="protein sequence ID" value="MEI5999588.1"/>
    <property type="molecule type" value="Genomic_DNA"/>
</dbReference>
<dbReference type="Proteomes" id="UP001386437">
    <property type="component" value="Unassembled WGS sequence"/>
</dbReference>
<evidence type="ECO:0000313" key="2">
    <source>
        <dbReference type="Proteomes" id="UP001386437"/>
    </source>
</evidence>
<sequence length="97" mass="11305">MRSKIHFQSNICGGDFQHVKDCFNAWKQQPLVYRINQYMFEGKGEVRPLADDRVFDNAEIAQRTLLNTCGPNDSYALAAQIRNDERDMWLVMAAYEE</sequence>
<name>A0ABU8IWD9_9BURK</name>
<evidence type="ECO:0000313" key="1">
    <source>
        <dbReference type="EMBL" id="MEI5999588.1"/>
    </source>
</evidence>
<gene>
    <name evidence="1" type="ORF">H3V53_20975</name>
</gene>
<dbReference type="RefSeq" id="WP_054925525.1">
    <property type="nucleotide sequence ID" value="NZ_JACFYJ010000036.1"/>
</dbReference>
<reference evidence="1 2" key="1">
    <citation type="journal article" date="2022" name="Arch. Microbiol.">
        <title>Paraburkholderia bengalensis sp. nov. isolated from roots of Oryza sativa, IR64.</title>
        <authorList>
            <person name="Nag P."/>
            <person name="Mondal N."/>
            <person name="Sarkar J."/>
            <person name="Das S."/>
        </authorList>
    </citation>
    <scope>NUCLEOTIDE SEQUENCE [LARGE SCALE GENOMIC DNA]</scope>
    <source>
        <strain evidence="1 2">IR64_4_BI</strain>
    </source>
</reference>
<organism evidence="1 2">
    <name type="scientific">Paraburkholderia bengalensis</name>
    <dbReference type="NCBI Taxonomy" id="2747562"/>
    <lineage>
        <taxon>Bacteria</taxon>
        <taxon>Pseudomonadati</taxon>
        <taxon>Pseudomonadota</taxon>
        <taxon>Betaproteobacteria</taxon>
        <taxon>Burkholderiales</taxon>
        <taxon>Burkholderiaceae</taxon>
        <taxon>Paraburkholderia</taxon>
    </lineage>
</organism>
<keyword evidence="2" id="KW-1185">Reference proteome</keyword>
<proteinExistence type="predicted"/>